<gene>
    <name evidence="1" type="ORF">RUM43_002321</name>
</gene>
<dbReference type="EMBL" id="JAWJWE010000036">
    <property type="protein sequence ID" value="KAK6628506.1"/>
    <property type="molecule type" value="Genomic_DNA"/>
</dbReference>
<dbReference type="Proteomes" id="UP001372834">
    <property type="component" value="Unassembled WGS sequence"/>
</dbReference>
<name>A0AAN8S967_POLSC</name>
<reference evidence="1 2" key="1">
    <citation type="submission" date="2023-10" db="EMBL/GenBank/DDBJ databases">
        <title>Genomes of two closely related lineages of the louse Polyplax serrata with different host specificities.</title>
        <authorList>
            <person name="Martinu J."/>
            <person name="Tarabai H."/>
            <person name="Stefka J."/>
            <person name="Hypsa V."/>
        </authorList>
    </citation>
    <scope>NUCLEOTIDE SEQUENCE [LARGE SCALE GENOMIC DNA]</scope>
    <source>
        <strain evidence="1">HR10_N</strain>
    </source>
</reference>
<evidence type="ECO:0000313" key="1">
    <source>
        <dbReference type="EMBL" id="KAK6628506.1"/>
    </source>
</evidence>
<dbReference type="AlphaFoldDB" id="A0AAN8S967"/>
<accession>A0AAN8S967</accession>
<comment type="caution">
    <text evidence="1">The sequence shown here is derived from an EMBL/GenBank/DDBJ whole genome shotgun (WGS) entry which is preliminary data.</text>
</comment>
<evidence type="ECO:0000313" key="2">
    <source>
        <dbReference type="Proteomes" id="UP001372834"/>
    </source>
</evidence>
<sequence length="79" mass="8589">MLTMDVRWNIGVITATQKNMEEDMAKALPEKMSGIPGLPLTAYVISLRVLLTDSLVHSVALSSPDMGSAHLGSLLEVHW</sequence>
<proteinExistence type="predicted"/>
<protein>
    <submittedName>
        <fullName evidence="1">Uncharacterized protein</fullName>
    </submittedName>
</protein>
<organism evidence="1 2">
    <name type="scientific">Polyplax serrata</name>
    <name type="common">Common mouse louse</name>
    <dbReference type="NCBI Taxonomy" id="468196"/>
    <lineage>
        <taxon>Eukaryota</taxon>
        <taxon>Metazoa</taxon>
        <taxon>Ecdysozoa</taxon>
        <taxon>Arthropoda</taxon>
        <taxon>Hexapoda</taxon>
        <taxon>Insecta</taxon>
        <taxon>Pterygota</taxon>
        <taxon>Neoptera</taxon>
        <taxon>Paraneoptera</taxon>
        <taxon>Psocodea</taxon>
        <taxon>Troctomorpha</taxon>
        <taxon>Phthiraptera</taxon>
        <taxon>Anoplura</taxon>
        <taxon>Polyplacidae</taxon>
        <taxon>Polyplax</taxon>
    </lineage>
</organism>